<evidence type="ECO:0000313" key="2">
    <source>
        <dbReference type="Proteomes" id="UP000248134"/>
    </source>
</evidence>
<evidence type="ECO:0008006" key="3">
    <source>
        <dbReference type="Google" id="ProtNLM"/>
    </source>
</evidence>
<gene>
    <name evidence="1" type="ORF">DNX69_04060</name>
</gene>
<dbReference type="OrthoDB" id="8265703at2"/>
<dbReference type="EMBL" id="QKQS01000006">
    <property type="protein sequence ID" value="PZA13543.1"/>
    <property type="molecule type" value="Genomic_DNA"/>
</dbReference>
<evidence type="ECO:0000313" key="1">
    <source>
        <dbReference type="EMBL" id="PZA13543.1"/>
    </source>
</evidence>
<organism evidence="1 2">
    <name type="scientific">Rhodopseudomonas palustris</name>
    <dbReference type="NCBI Taxonomy" id="1076"/>
    <lineage>
        <taxon>Bacteria</taxon>
        <taxon>Pseudomonadati</taxon>
        <taxon>Pseudomonadota</taxon>
        <taxon>Alphaproteobacteria</taxon>
        <taxon>Hyphomicrobiales</taxon>
        <taxon>Nitrobacteraceae</taxon>
        <taxon>Rhodopseudomonas</taxon>
    </lineage>
</organism>
<sequence length="79" mass="8744">MPTSYKSNACRPWDDEQVERLKELIASGASAVRAAAALKRARSSVQVKARKLGMPFMASRDAKRIRNAKIAEAESRIAR</sequence>
<accession>A0A323UN74</accession>
<proteinExistence type="predicted"/>
<name>A0A323UN74_RHOPL</name>
<dbReference type="Proteomes" id="UP000248134">
    <property type="component" value="Unassembled WGS sequence"/>
</dbReference>
<dbReference type="Gene3D" id="1.10.10.60">
    <property type="entry name" value="Homeodomain-like"/>
    <property type="match status" value="1"/>
</dbReference>
<protein>
    <recommendedName>
        <fullName evidence="3">GcrA cell cycle regulator</fullName>
    </recommendedName>
</protein>
<dbReference type="RefSeq" id="WP_110784705.1">
    <property type="nucleotide sequence ID" value="NZ_QKQS01000006.1"/>
</dbReference>
<comment type="caution">
    <text evidence="1">The sequence shown here is derived from an EMBL/GenBank/DDBJ whole genome shotgun (WGS) entry which is preliminary data.</text>
</comment>
<dbReference type="AlphaFoldDB" id="A0A323UN74"/>
<reference evidence="1 2" key="1">
    <citation type="submission" date="2018-06" db="EMBL/GenBank/DDBJ databases">
        <title>Draft Whole-Genome Sequence of the purple photosynthetic bacterium Rhodospeudomonas palustris XCP.</title>
        <authorList>
            <person name="Rayyan A."/>
            <person name="Meyer T.E."/>
            <person name="Kyndt J.A."/>
        </authorList>
    </citation>
    <scope>NUCLEOTIDE SEQUENCE [LARGE SCALE GENOMIC DNA]</scope>
    <source>
        <strain evidence="1 2">XCP</strain>
    </source>
</reference>